<dbReference type="PATRIC" id="fig|287.1485.peg.4029"/>
<evidence type="ECO:0000313" key="2">
    <source>
        <dbReference type="EMBL" id="ALI59417.1"/>
    </source>
</evidence>
<dbReference type="GO" id="GO:0003677">
    <property type="term" value="F:DNA binding"/>
    <property type="evidence" value="ECO:0007669"/>
    <property type="project" value="InterPro"/>
</dbReference>
<sequence>MKDLSLHQAAQRLGLTRPELIKRMKAAGLLDSNTLPAAPVRDRLYLRAKETSWHHPELGMQYSHSTKVRPAGVAWLADKLGIPRVCPPAVPDRREVG</sequence>
<dbReference type="InterPro" id="IPR005039">
    <property type="entry name" value="Ant_C"/>
</dbReference>
<proteinExistence type="predicted"/>
<accession>A0A0Q3EVD0</accession>
<name>A0A0Q3EVD0_PSEAI</name>
<protein>
    <recommendedName>
        <fullName evidence="1">Antirepressor protein C-terminal domain-containing protein</fullName>
    </recommendedName>
</protein>
<reference evidence="2" key="1">
    <citation type="submission" date="2015-08" db="EMBL/GenBank/DDBJ databases">
        <title>Pseudomonas aeruginosa strain CCBH4851 chromosome region.</title>
        <authorList>
            <person name="Silveira M.C."/>
            <person name="Carvalho-Assef A.P.D."/>
            <person name="Albano R.M."/>
        </authorList>
    </citation>
    <scope>NUCLEOTIDE SEQUENCE</scope>
    <source>
        <strain evidence="2">CCBH4851</strain>
    </source>
</reference>
<dbReference type="RefSeq" id="WP_019727252.1">
    <property type="nucleotide sequence ID" value="NZ_CAADOW010000058.1"/>
</dbReference>
<organism evidence="2">
    <name type="scientific">Pseudomonas aeruginosa</name>
    <dbReference type="NCBI Taxonomy" id="287"/>
    <lineage>
        <taxon>Bacteria</taxon>
        <taxon>Pseudomonadati</taxon>
        <taxon>Pseudomonadota</taxon>
        <taxon>Gammaproteobacteria</taxon>
        <taxon>Pseudomonadales</taxon>
        <taxon>Pseudomonadaceae</taxon>
        <taxon>Pseudomonas</taxon>
    </lineage>
</organism>
<dbReference type="EMBL" id="KT454971">
    <property type="protein sequence ID" value="ALI59417.1"/>
    <property type="molecule type" value="Genomic_DNA"/>
</dbReference>
<feature type="domain" description="Antirepressor protein C-terminal" evidence="1">
    <location>
        <begin position="3"/>
        <end position="80"/>
    </location>
</feature>
<gene>
    <name evidence="2" type="ORF">CCBH4851_00719</name>
</gene>
<evidence type="ECO:0000259" key="1">
    <source>
        <dbReference type="Pfam" id="PF03374"/>
    </source>
</evidence>
<dbReference type="AlphaFoldDB" id="A0A0Q3EVD0"/>
<dbReference type="Pfam" id="PF03374">
    <property type="entry name" value="ANT"/>
    <property type="match status" value="1"/>
</dbReference>